<dbReference type="SUPFAM" id="SSF55874">
    <property type="entry name" value="ATPase domain of HSP90 chaperone/DNA topoisomerase II/histidine kinase"/>
    <property type="match status" value="1"/>
</dbReference>
<dbReference type="PANTHER" id="PTHR43304">
    <property type="entry name" value="PHYTOCHROME-LIKE PROTEIN CPH1"/>
    <property type="match status" value="1"/>
</dbReference>
<dbReference type="SUPFAM" id="SSF55785">
    <property type="entry name" value="PYP-like sensor domain (PAS domain)"/>
    <property type="match status" value="3"/>
</dbReference>
<dbReference type="InterPro" id="IPR000700">
    <property type="entry name" value="PAS-assoc_C"/>
</dbReference>
<comment type="catalytic activity">
    <reaction evidence="1">
        <text>ATP + protein L-histidine = ADP + protein N-phospho-L-histidine.</text>
        <dbReference type="EC" id="2.7.13.3"/>
    </reaction>
</comment>
<evidence type="ECO:0000259" key="7">
    <source>
        <dbReference type="PROSITE" id="PS50109"/>
    </source>
</evidence>
<reference evidence="10" key="1">
    <citation type="submission" date="2019-12" db="EMBL/GenBank/DDBJ databases">
        <title>Comparative genomics gives insights into the taxonomy of the Azoarcus-Aromatoleum group and reveals separate origins of nif in the plant-associated Azoarcus and non-plant-associated Aromatoleum sub-groups.</title>
        <authorList>
            <person name="Lafos M."/>
            <person name="Maluk M."/>
            <person name="Batista M."/>
            <person name="Junghare M."/>
            <person name="Carmona M."/>
            <person name="Faoro H."/>
            <person name="Cruz L.M."/>
            <person name="Battistoni F."/>
            <person name="De Souza E."/>
            <person name="Pedrosa F."/>
            <person name="Chen W.-M."/>
            <person name="Poole P.S."/>
            <person name="Dixon R.A."/>
            <person name="James E.K."/>
        </authorList>
    </citation>
    <scope>NUCLEOTIDE SEQUENCE</scope>
    <source>
        <strain evidence="10">U120</strain>
    </source>
</reference>
<name>A0ABX1N785_9RHOO</name>
<dbReference type="CDD" id="cd00130">
    <property type="entry name" value="PAS"/>
    <property type="match status" value="2"/>
</dbReference>
<dbReference type="Pfam" id="PF13426">
    <property type="entry name" value="PAS_9"/>
    <property type="match status" value="1"/>
</dbReference>
<feature type="domain" description="PAS" evidence="8">
    <location>
        <begin position="405"/>
        <end position="477"/>
    </location>
</feature>
<dbReference type="InterPro" id="IPR036890">
    <property type="entry name" value="HATPase_C_sf"/>
</dbReference>
<keyword evidence="5" id="KW-0418">Kinase</keyword>
<dbReference type="EC" id="2.7.13.3" evidence="2"/>
<dbReference type="PROSITE" id="PS50113">
    <property type="entry name" value="PAC"/>
    <property type="match status" value="1"/>
</dbReference>
<evidence type="ECO:0000256" key="4">
    <source>
        <dbReference type="ARBA" id="ARBA00022679"/>
    </source>
</evidence>
<evidence type="ECO:0000256" key="6">
    <source>
        <dbReference type="SAM" id="Phobius"/>
    </source>
</evidence>
<feature type="transmembrane region" description="Helical" evidence="6">
    <location>
        <begin position="20"/>
        <end position="37"/>
    </location>
</feature>
<dbReference type="NCBIfam" id="TIGR00229">
    <property type="entry name" value="sensory_box"/>
    <property type="match status" value="3"/>
</dbReference>
<evidence type="ECO:0000259" key="8">
    <source>
        <dbReference type="PROSITE" id="PS50112"/>
    </source>
</evidence>
<dbReference type="InterPro" id="IPR005467">
    <property type="entry name" value="His_kinase_dom"/>
</dbReference>
<protein>
    <recommendedName>
        <fullName evidence="2">histidine kinase</fullName>
        <ecNumber evidence="2">2.7.13.3</ecNumber>
    </recommendedName>
</protein>
<proteinExistence type="predicted"/>
<evidence type="ECO:0000256" key="5">
    <source>
        <dbReference type="ARBA" id="ARBA00022777"/>
    </source>
</evidence>
<evidence type="ECO:0000313" key="10">
    <source>
        <dbReference type="EMBL" id="NMF95112.1"/>
    </source>
</evidence>
<evidence type="ECO:0000256" key="1">
    <source>
        <dbReference type="ARBA" id="ARBA00000085"/>
    </source>
</evidence>
<dbReference type="SMART" id="SM00086">
    <property type="entry name" value="PAC"/>
    <property type="match status" value="3"/>
</dbReference>
<dbReference type="PRINTS" id="PR00344">
    <property type="entry name" value="BCTRLSENSOR"/>
</dbReference>
<dbReference type="Proteomes" id="UP000601990">
    <property type="component" value="Unassembled WGS sequence"/>
</dbReference>
<dbReference type="Gene3D" id="1.10.287.130">
    <property type="match status" value="1"/>
</dbReference>
<dbReference type="Gene3D" id="3.30.565.10">
    <property type="entry name" value="Histidine kinase-like ATPase, C-terminal domain"/>
    <property type="match status" value="1"/>
</dbReference>
<dbReference type="Pfam" id="PF13188">
    <property type="entry name" value="PAS_8"/>
    <property type="match status" value="1"/>
</dbReference>
<dbReference type="PROSITE" id="PS50109">
    <property type="entry name" value="HIS_KIN"/>
    <property type="match status" value="1"/>
</dbReference>
<keyword evidence="4" id="KW-0808">Transferase</keyword>
<evidence type="ECO:0000259" key="9">
    <source>
        <dbReference type="PROSITE" id="PS50113"/>
    </source>
</evidence>
<feature type="domain" description="PAS" evidence="8">
    <location>
        <begin position="534"/>
        <end position="572"/>
    </location>
</feature>
<dbReference type="PROSITE" id="PS50112">
    <property type="entry name" value="PAS"/>
    <property type="match status" value="3"/>
</dbReference>
<dbReference type="InterPro" id="IPR036097">
    <property type="entry name" value="HisK_dim/P_sf"/>
</dbReference>
<evidence type="ECO:0000256" key="2">
    <source>
        <dbReference type="ARBA" id="ARBA00012438"/>
    </source>
</evidence>
<dbReference type="InterPro" id="IPR003661">
    <property type="entry name" value="HisK_dim/P_dom"/>
</dbReference>
<dbReference type="Pfam" id="PF00512">
    <property type="entry name" value="HisKA"/>
    <property type="match status" value="1"/>
</dbReference>
<feature type="domain" description="PAC" evidence="9">
    <location>
        <begin position="481"/>
        <end position="533"/>
    </location>
</feature>
<dbReference type="InterPro" id="IPR013655">
    <property type="entry name" value="PAS_fold_3"/>
</dbReference>
<sequence>MNDIDSSRFTRARWYWTAPYVAVGVFALTMLALVWLLQTREAESERNAVARDVQWAEQTMRLHMQGTEEFLGQLARDLAADALDMDGFQVRANQHIANNAELVNIVWVGPEEAVRWSAPFDTTDWLVGDGLSGLQTQAFYRARELSRPSYGAPYANPRDKVVLEVYVPVRRGREFLGAVIGVYSIDRMVRHLVPSWFAEKYRLALISDKGESLAVNSRVRDLDESVSYQIPLDPPGNGLTLRATAFRTGSQLPQALPTAMILGLSVIVLWSLWLLRTHVQRRVQVEKERDRLFNLSLDLLCIVGLDGVFRRANPAFERILGYAPDDLLGHPLLDLVHPDDVSATVEQMRRLSAGEPVSLENRCRCVDGSFKWLAWSINPVREEKLVYAVAHDITGRKAGEDALRAESSFRKAMEESVVTGMRAIDLDGRIIYVNPAFCRMVGFEPDELIGASRPFPYWPLEDLQLCSDNLDLTLLGRAPPGGFEMRIRRKNGERLDARFYLSPLIDNSGTQTGWMASVTDITEPKRIRAALEAAHERFEAVLDGLEAAVFVADAGSDEILFANRAFKSIHGFDAVGRTVHGVAVPQPERGDYRLDPHALKPADMPRELFDGELQHPLSGRWYHVRERATRWVDGRVVRMGIATDITERKQTAEVSRQQAERLQRTSRLITMGEMASTLAHELNQPLAAIANYCMGCVTRIQAGNVRGEDLLAAMQKASFQAERAGKIIRRVREFVKKSEPRRSAVQISEVLDDAIGFAEIDAKRMSSRIVSDVAAALPAVFADRIMIEQVVLNLVKNGIDSMADLPRDERVLIVRARALGPSAVEVSVIDRGHGIGEDDRARLFTPFYTTKAEGMGMGLNICRSIIEFHDGRLVVDSNPDGGTIFSFTLPTEVASERVVRRA</sequence>
<feature type="domain" description="PAS" evidence="8">
    <location>
        <begin position="285"/>
        <end position="355"/>
    </location>
</feature>
<dbReference type="Pfam" id="PF08447">
    <property type="entry name" value="PAS_3"/>
    <property type="match status" value="1"/>
</dbReference>
<feature type="domain" description="Histidine kinase" evidence="7">
    <location>
        <begin position="677"/>
        <end position="893"/>
    </location>
</feature>
<dbReference type="SMART" id="SM00388">
    <property type="entry name" value="HisKA"/>
    <property type="match status" value="1"/>
</dbReference>
<accession>A0ABX1N785</accession>
<comment type="caution">
    <text evidence="10">The sequence shown here is derived from an EMBL/GenBank/DDBJ whole genome shotgun (WGS) entry which is preliminary data.</text>
</comment>
<dbReference type="InterPro" id="IPR001610">
    <property type="entry name" value="PAC"/>
</dbReference>
<keyword evidence="6" id="KW-1133">Transmembrane helix</keyword>
<keyword evidence="11" id="KW-1185">Reference proteome</keyword>
<dbReference type="SMART" id="SM00387">
    <property type="entry name" value="HATPase_c"/>
    <property type="match status" value="1"/>
</dbReference>
<keyword evidence="6" id="KW-0812">Transmembrane</keyword>
<dbReference type="InterPro" id="IPR035965">
    <property type="entry name" value="PAS-like_dom_sf"/>
</dbReference>
<dbReference type="InterPro" id="IPR052162">
    <property type="entry name" value="Sensor_kinase/Photoreceptor"/>
</dbReference>
<evidence type="ECO:0000313" key="11">
    <source>
        <dbReference type="Proteomes" id="UP000601990"/>
    </source>
</evidence>
<dbReference type="RefSeq" id="WP_169200321.1">
    <property type="nucleotide sequence ID" value="NZ_WTVH02000010.1"/>
</dbReference>
<dbReference type="InterPro" id="IPR004358">
    <property type="entry name" value="Sig_transdc_His_kin-like_C"/>
</dbReference>
<dbReference type="EMBL" id="WTVH01000047">
    <property type="protein sequence ID" value="NMF95112.1"/>
    <property type="molecule type" value="Genomic_DNA"/>
</dbReference>
<dbReference type="SUPFAM" id="SSF47384">
    <property type="entry name" value="Homodimeric domain of signal transducing histidine kinase"/>
    <property type="match status" value="1"/>
</dbReference>
<feature type="transmembrane region" description="Helical" evidence="6">
    <location>
        <begin position="255"/>
        <end position="275"/>
    </location>
</feature>
<dbReference type="Gene3D" id="3.30.450.20">
    <property type="entry name" value="PAS domain"/>
    <property type="match status" value="3"/>
</dbReference>
<keyword evidence="6" id="KW-0472">Membrane</keyword>
<dbReference type="CDD" id="cd00082">
    <property type="entry name" value="HisKA"/>
    <property type="match status" value="1"/>
</dbReference>
<dbReference type="InterPro" id="IPR000014">
    <property type="entry name" value="PAS"/>
</dbReference>
<gene>
    <name evidence="10" type="ORF">GO608_17510</name>
</gene>
<dbReference type="PANTHER" id="PTHR43304:SF1">
    <property type="entry name" value="PAC DOMAIN-CONTAINING PROTEIN"/>
    <property type="match status" value="1"/>
</dbReference>
<keyword evidence="3" id="KW-0597">Phosphoprotein</keyword>
<dbReference type="Pfam" id="PF02518">
    <property type="entry name" value="HATPase_c"/>
    <property type="match status" value="1"/>
</dbReference>
<dbReference type="InterPro" id="IPR003594">
    <property type="entry name" value="HATPase_dom"/>
</dbReference>
<evidence type="ECO:0000256" key="3">
    <source>
        <dbReference type="ARBA" id="ARBA00022553"/>
    </source>
</evidence>
<organism evidence="10 11">
    <name type="scientific">Aromatoleum buckelii</name>
    <dbReference type="NCBI Taxonomy" id="200254"/>
    <lineage>
        <taxon>Bacteria</taxon>
        <taxon>Pseudomonadati</taxon>
        <taxon>Pseudomonadota</taxon>
        <taxon>Betaproteobacteria</taxon>
        <taxon>Rhodocyclales</taxon>
        <taxon>Rhodocyclaceae</taxon>
        <taxon>Aromatoleum</taxon>
    </lineage>
</organism>
<dbReference type="SMART" id="SM00091">
    <property type="entry name" value="PAS"/>
    <property type="match status" value="3"/>
</dbReference>